<feature type="compositionally biased region" description="Basic residues" evidence="2">
    <location>
        <begin position="26"/>
        <end position="42"/>
    </location>
</feature>
<dbReference type="PANTHER" id="PTHR37540:SF5">
    <property type="entry name" value="TRANSCRIPTION FACTOR DOMAIN-CONTAINING PROTEIN"/>
    <property type="match status" value="1"/>
</dbReference>
<protein>
    <recommendedName>
        <fullName evidence="5">Transcription factor domain-containing protein</fullName>
    </recommendedName>
</protein>
<evidence type="ECO:0000256" key="2">
    <source>
        <dbReference type="SAM" id="MobiDB-lite"/>
    </source>
</evidence>
<dbReference type="Pfam" id="PF11951">
    <property type="entry name" value="Fungal_trans_2"/>
    <property type="match status" value="1"/>
</dbReference>
<sequence>MPNENFQFIGQSGQFSQDTQATNKVVRAHVMRRYRRQQKKKQPVSPPGGISTGLSRGSDTAVPPESSPRPSPGSIATDFMASECSFSESAAPYQSESPLSVQTWLDGELDPFSSLPVATDSRSLMLLHQSESLSIFSGLAPDLVSHVDANSFIRTSVHSDPSDLYRSVCSKNPAWLFMHLFYAASRFSQALGDSCSDATYYQLQSISAINRTITTSPEMIDDATIATVSCIANVENLNGRASNSIIHMNGLRQMVQMRGGLENLGMRGILRRMVLWSDLLASLNSRTAPYFPAYNTEKPFQLWQFTSDYDRDEYQLALNKELTTMTTRKHQIKISALLLSLHELSTFLNLIGNRPLPWDAYYPDRVYEVEYCILLSQFDDTLVADTDAAAGIGQLLLHAAILFIYTNLRETPVGGRIRRKLLSRLTGALDCIDLPFHSKTFSAEIIWALLIGAVAATDQTQAELLDAARGICAESGIYTWMEVTEQLKTMPSLVESCMIKCMNLWVDP</sequence>
<dbReference type="PANTHER" id="PTHR37540">
    <property type="entry name" value="TRANSCRIPTION FACTOR (ACR-2), PUTATIVE-RELATED-RELATED"/>
    <property type="match status" value="1"/>
</dbReference>
<evidence type="ECO:0000256" key="1">
    <source>
        <dbReference type="ARBA" id="ARBA00023242"/>
    </source>
</evidence>
<proteinExistence type="predicted"/>
<keyword evidence="4" id="KW-1185">Reference proteome</keyword>
<evidence type="ECO:0000313" key="4">
    <source>
        <dbReference type="Proteomes" id="UP000766486"/>
    </source>
</evidence>
<feature type="compositionally biased region" description="Low complexity" evidence="2">
    <location>
        <begin position="1"/>
        <end position="17"/>
    </location>
</feature>
<organism evidence="3 4">
    <name type="scientific">Bionectria ochroleuca</name>
    <name type="common">Gliocladium roseum</name>
    <dbReference type="NCBI Taxonomy" id="29856"/>
    <lineage>
        <taxon>Eukaryota</taxon>
        <taxon>Fungi</taxon>
        <taxon>Dikarya</taxon>
        <taxon>Ascomycota</taxon>
        <taxon>Pezizomycotina</taxon>
        <taxon>Sordariomycetes</taxon>
        <taxon>Hypocreomycetidae</taxon>
        <taxon>Hypocreales</taxon>
        <taxon>Bionectriaceae</taxon>
        <taxon>Clonostachys</taxon>
    </lineage>
</organism>
<evidence type="ECO:0008006" key="5">
    <source>
        <dbReference type="Google" id="ProtNLM"/>
    </source>
</evidence>
<evidence type="ECO:0000313" key="3">
    <source>
        <dbReference type="EMBL" id="VUC22147.1"/>
    </source>
</evidence>
<feature type="region of interest" description="Disordered" evidence="2">
    <location>
        <begin position="1"/>
        <end position="77"/>
    </location>
</feature>
<accession>A0ABY6TUI2</accession>
<gene>
    <name evidence="3" type="ORF">CLO192961_LOCUS76013</name>
</gene>
<dbReference type="EMBL" id="CABFNS010000518">
    <property type="protein sequence ID" value="VUC22147.1"/>
    <property type="molecule type" value="Genomic_DNA"/>
</dbReference>
<dbReference type="InterPro" id="IPR021858">
    <property type="entry name" value="Fun_TF"/>
</dbReference>
<comment type="caution">
    <text evidence="3">The sequence shown here is derived from an EMBL/GenBank/DDBJ whole genome shotgun (WGS) entry which is preliminary data.</text>
</comment>
<name>A0ABY6TUI2_BIOOC</name>
<reference evidence="3 4" key="1">
    <citation type="submission" date="2019-06" db="EMBL/GenBank/DDBJ databases">
        <authorList>
            <person name="Broberg M."/>
        </authorList>
    </citation>
    <scope>NUCLEOTIDE SEQUENCE [LARGE SCALE GENOMIC DNA]</scope>
</reference>
<dbReference type="Proteomes" id="UP000766486">
    <property type="component" value="Unassembled WGS sequence"/>
</dbReference>
<keyword evidence="1" id="KW-0539">Nucleus</keyword>